<comment type="caution">
    <text evidence="1">The sequence shown here is derived from an EMBL/GenBank/DDBJ whole genome shotgun (WGS) entry which is preliminary data.</text>
</comment>
<dbReference type="Proteomes" id="UP000653411">
    <property type="component" value="Unassembled WGS sequence"/>
</dbReference>
<keyword evidence="2" id="KW-1185">Reference proteome</keyword>
<evidence type="ECO:0000313" key="2">
    <source>
        <dbReference type="Proteomes" id="UP000653411"/>
    </source>
</evidence>
<proteinExistence type="predicted"/>
<evidence type="ECO:0000313" key="1">
    <source>
        <dbReference type="EMBL" id="GGN45340.1"/>
    </source>
</evidence>
<name>A0A918CXF4_9ACTN</name>
<dbReference type="RefSeq" id="WP_189269404.1">
    <property type="nucleotide sequence ID" value="NZ_BMML01000046.1"/>
</dbReference>
<accession>A0A918CXF4</accession>
<reference evidence="1" key="2">
    <citation type="submission" date="2020-09" db="EMBL/GenBank/DDBJ databases">
        <authorList>
            <person name="Sun Q."/>
            <person name="Zhou Y."/>
        </authorList>
    </citation>
    <scope>NUCLEOTIDE SEQUENCE</scope>
    <source>
        <strain evidence="1">CGMCC 4.7110</strain>
    </source>
</reference>
<organism evidence="1 2">
    <name type="scientific">Streptomyces fuscichromogenes</name>
    <dbReference type="NCBI Taxonomy" id="1324013"/>
    <lineage>
        <taxon>Bacteria</taxon>
        <taxon>Bacillati</taxon>
        <taxon>Actinomycetota</taxon>
        <taxon>Actinomycetes</taxon>
        <taxon>Kitasatosporales</taxon>
        <taxon>Streptomycetaceae</taxon>
        <taxon>Streptomyces</taxon>
    </lineage>
</organism>
<dbReference type="EMBL" id="BMML01000046">
    <property type="protein sequence ID" value="GGN45340.1"/>
    <property type="molecule type" value="Genomic_DNA"/>
</dbReference>
<protein>
    <submittedName>
        <fullName evidence="1">Uncharacterized protein</fullName>
    </submittedName>
</protein>
<dbReference type="AlphaFoldDB" id="A0A918CXF4"/>
<reference evidence="1" key="1">
    <citation type="journal article" date="2014" name="Int. J. Syst. Evol. Microbiol.">
        <title>Complete genome sequence of Corynebacterium casei LMG S-19264T (=DSM 44701T), isolated from a smear-ripened cheese.</title>
        <authorList>
            <consortium name="US DOE Joint Genome Institute (JGI-PGF)"/>
            <person name="Walter F."/>
            <person name="Albersmeier A."/>
            <person name="Kalinowski J."/>
            <person name="Ruckert C."/>
        </authorList>
    </citation>
    <scope>NUCLEOTIDE SEQUENCE</scope>
    <source>
        <strain evidence="1">CGMCC 4.7110</strain>
    </source>
</reference>
<sequence length="124" mass="13595">MMPSQVRPLLSAPGAGAERPCLFALDGFDRRPQLLGRERDALASMDLRALRRQRAHGGIPRRTAVHWKALARLVDPLDQACGVLHHGSEVSHCRAGAQAVAIVLDNCRHRHLAALRPPPRPARS</sequence>
<gene>
    <name evidence="1" type="ORF">GCM10011578_097170</name>
</gene>